<evidence type="ECO:0000256" key="12">
    <source>
        <dbReference type="SAM" id="MobiDB-lite"/>
    </source>
</evidence>
<dbReference type="VEuPathDB" id="FungiDB:MAN_03325"/>
<sequence>MSQDYFTGKGKGPLRSDPDPDAPKNSSPSSSSRPHYMTVGSGSTSEHATRLQNMLDVDSGYGGSVAGEDHHIAMTSATNSTSDSSQHPRGRASAGHQMWYYRQRAILGRSINKVLDLLQSLQQMNTEWPAHYPTIRPADATSSERPGMGRTYSVSGDAASSSSTTAQPPLLRRSLTSVDASTAESSRAAKNRPAPEPRLVSPQIAQELSILKLDLKLGALHQAELVHSLEKSSIAALLDGKISSSIRHLLSLRERIEDTSSKVLITGDLNAGKSTFCNALLRRKVLPEDQQPCTAIFCEVLDARENAGIEEVHAVHKDCTYSRHDETTYDVYALTELEKIVTDNETYTQCKVYVKDIRTVDESLLNNGVVDIALIDAPGLNSDTTKTTAIFARQEEIDVVVFVVSAANHFTQSAKEFIYAAAAEKAYLFIVVNGYDTIRDKERCQKLILDQVSGLSPDTRKESSDLVHFVSSNAIPAGPAPPGGPGGNGSGSSSGGGGGDDPGDDGAKGKGKDLDKIRDFEALEASLRRFVLEKRARSKLAPARTYLLNILNDIHSLAQVNEEVAQSEIDRVSAELREIEPQLASSRKARSEVSEQIDRNIEETCQDVYDHSRSELNTAITQAGRTNYDVPYPGVFGAFHYADDIKEAMLSHITDAVTRCEEYGREKSVQGVNTIKQLGLLHVGDEFQNLQFRPDVMFRRKRDALARQVHIPTELWDFVDWSTLLQRQEKFAGTGMALTVAGAVVPRMLGMSNWMDHAMLTTRVLSNENLRQLIVPGIVIAAIAGATYVLQQIPNSLPPRLATKISSQLAELDYIHANSSRISSSVRKVLRFPADSLRVGLDQSVKELGNKRDEADKVRHESEEASKFFHELVGRSQVQRSMVEAVDLDAPQELH</sequence>
<feature type="region of interest" description="Disordered" evidence="12">
    <location>
        <begin position="472"/>
        <end position="513"/>
    </location>
</feature>
<evidence type="ECO:0000256" key="9">
    <source>
        <dbReference type="ARBA" id="ARBA00023134"/>
    </source>
</evidence>
<keyword evidence="15" id="KW-1185">Reference proteome</keyword>
<dbReference type="EMBL" id="AZNF01000003">
    <property type="protein sequence ID" value="KID68469.1"/>
    <property type="molecule type" value="Genomic_DNA"/>
</dbReference>
<dbReference type="InterPro" id="IPR030381">
    <property type="entry name" value="G_DYNAMIN_dom"/>
</dbReference>
<organism evidence="14 15">
    <name type="scientific">Metarhizium anisopliae (strain ARSEF 549)</name>
    <dbReference type="NCBI Taxonomy" id="3151832"/>
    <lineage>
        <taxon>Eukaryota</taxon>
        <taxon>Fungi</taxon>
        <taxon>Dikarya</taxon>
        <taxon>Ascomycota</taxon>
        <taxon>Pezizomycotina</taxon>
        <taxon>Sordariomycetes</taxon>
        <taxon>Hypocreomycetidae</taxon>
        <taxon>Hypocreales</taxon>
        <taxon>Clavicipitaceae</taxon>
        <taxon>Metarhizium</taxon>
    </lineage>
</organism>
<keyword evidence="10" id="KW-0472">Membrane</keyword>
<dbReference type="AlphaFoldDB" id="A0A0B4GJI8"/>
<accession>A0A0B4GJI8</accession>
<feature type="compositionally biased region" description="Gly residues" evidence="12">
    <location>
        <begin position="485"/>
        <end position="500"/>
    </location>
</feature>
<dbReference type="GO" id="GO:0003924">
    <property type="term" value="F:GTPase activity"/>
    <property type="evidence" value="ECO:0007669"/>
    <property type="project" value="InterPro"/>
</dbReference>
<evidence type="ECO:0000256" key="2">
    <source>
        <dbReference type="ARBA" id="ARBA00022692"/>
    </source>
</evidence>
<evidence type="ECO:0000256" key="11">
    <source>
        <dbReference type="ARBA" id="ARBA00048548"/>
    </source>
</evidence>
<dbReference type="FunFam" id="3.40.50.300:FF:000638">
    <property type="entry name" value="Transmembrane GTPase Fzo1, putative"/>
    <property type="match status" value="1"/>
</dbReference>
<evidence type="ECO:0000256" key="3">
    <source>
        <dbReference type="ARBA" id="ARBA00022741"/>
    </source>
</evidence>
<keyword evidence="6" id="KW-1133">Transmembrane helix</keyword>
<evidence type="ECO:0000313" key="14">
    <source>
        <dbReference type="EMBL" id="KID68469.1"/>
    </source>
</evidence>
<dbReference type="PROSITE" id="PS51718">
    <property type="entry name" value="G_DYNAMIN_2"/>
    <property type="match status" value="1"/>
</dbReference>
<keyword evidence="9" id="KW-0342">GTP-binding</keyword>
<evidence type="ECO:0000256" key="10">
    <source>
        <dbReference type="ARBA" id="ARBA00023136"/>
    </source>
</evidence>
<dbReference type="InterPro" id="IPR027094">
    <property type="entry name" value="Mitofusin_fam"/>
</dbReference>
<protein>
    <submittedName>
        <fullName evidence="14">GTPase FZO1</fullName>
    </submittedName>
</protein>
<dbReference type="Gene3D" id="3.40.50.300">
    <property type="entry name" value="P-loop containing nucleotide triphosphate hydrolases"/>
    <property type="match status" value="1"/>
</dbReference>
<dbReference type="GO" id="GO:0005525">
    <property type="term" value="F:GTP binding"/>
    <property type="evidence" value="ECO:0007669"/>
    <property type="project" value="UniProtKB-KW"/>
</dbReference>
<name>A0A0B4GJI8_METAF</name>
<dbReference type="Proteomes" id="UP000031186">
    <property type="component" value="Unassembled WGS sequence"/>
</dbReference>
<evidence type="ECO:0000256" key="1">
    <source>
        <dbReference type="ARBA" id="ARBA00004374"/>
    </source>
</evidence>
<comment type="subcellular location">
    <subcellularLocation>
        <location evidence="1">Mitochondrion outer membrane</location>
        <topology evidence="1">Multi-pass membrane protein</topology>
    </subcellularLocation>
</comment>
<evidence type="ECO:0000259" key="13">
    <source>
        <dbReference type="PROSITE" id="PS51718"/>
    </source>
</evidence>
<feature type="compositionally biased region" description="Low complexity" evidence="12">
    <location>
        <begin position="151"/>
        <end position="166"/>
    </location>
</feature>
<gene>
    <name evidence="14" type="ORF">MAN_03325</name>
</gene>
<keyword evidence="7" id="KW-0175">Coiled coil</keyword>
<keyword evidence="3" id="KW-0547">Nucleotide-binding</keyword>
<comment type="catalytic activity">
    <reaction evidence="11">
        <text>GTP + H2O = GDP + phosphate + H(+)</text>
        <dbReference type="Rhea" id="RHEA:19669"/>
        <dbReference type="ChEBI" id="CHEBI:15377"/>
        <dbReference type="ChEBI" id="CHEBI:15378"/>
        <dbReference type="ChEBI" id="CHEBI:37565"/>
        <dbReference type="ChEBI" id="CHEBI:43474"/>
        <dbReference type="ChEBI" id="CHEBI:58189"/>
    </reaction>
</comment>
<feature type="region of interest" description="Disordered" evidence="12">
    <location>
        <begin position="1"/>
        <end position="47"/>
    </location>
</feature>
<feature type="region of interest" description="Disordered" evidence="12">
    <location>
        <begin position="135"/>
        <end position="200"/>
    </location>
</feature>
<dbReference type="HOGENOM" id="CLU_011752_0_0_1"/>
<dbReference type="OrthoDB" id="9984778at2759"/>
<evidence type="ECO:0000256" key="4">
    <source>
        <dbReference type="ARBA" id="ARBA00022787"/>
    </source>
</evidence>
<keyword evidence="4" id="KW-1000">Mitochondrion outer membrane</keyword>
<dbReference type="InterPro" id="IPR045063">
    <property type="entry name" value="Dynamin_N"/>
</dbReference>
<keyword evidence="2" id="KW-0812">Transmembrane</keyword>
<dbReference type="InterPro" id="IPR027417">
    <property type="entry name" value="P-loop_NTPase"/>
</dbReference>
<evidence type="ECO:0000256" key="6">
    <source>
        <dbReference type="ARBA" id="ARBA00022989"/>
    </source>
</evidence>
<proteinExistence type="predicted"/>
<evidence type="ECO:0000256" key="5">
    <source>
        <dbReference type="ARBA" id="ARBA00022801"/>
    </source>
</evidence>
<comment type="caution">
    <text evidence="14">The sequence shown here is derived from an EMBL/GenBank/DDBJ whole genome shotgun (WGS) entry which is preliminary data.</text>
</comment>
<dbReference type="PANTHER" id="PTHR10465">
    <property type="entry name" value="TRANSMEMBRANE GTPASE FZO1"/>
    <property type="match status" value="1"/>
</dbReference>
<keyword evidence="5" id="KW-0378">Hydrolase</keyword>
<evidence type="ECO:0000313" key="15">
    <source>
        <dbReference type="Proteomes" id="UP000031186"/>
    </source>
</evidence>
<feature type="non-terminal residue" evidence="14">
    <location>
        <position position="1"/>
    </location>
</feature>
<keyword evidence="8" id="KW-0496">Mitochondrion</keyword>
<feature type="domain" description="Dynamin-type G" evidence="13">
    <location>
        <begin position="257"/>
        <end position="563"/>
    </location>
</feature>
<feature type="compositionally biased region" description="Polar residues" evidence="12">
    <location>
        <begin position="174"/>
        <end position="185"/>
    </location>
</feature>
<evidence type="ECO:0000256" key="7">
    <source>
        <dbReference type="ARBA" id="ARBA00023054"/>
    </source>
</evidence>
<dbReference type="GO" id="GO:0005741">
    <property type="term" value="C:mitochondrial outer membrane"/>
    <property type="evidence" value="ECO:0007669"/>
    <property type="project" value="UniProtKB-SubCell"/>
</dbReference>
<dbReference type="Pfam" id="PF00350">
    <property type="entry name" value="Dynamin_N"/>
    <property type="match status" value="1"/>
</dbReference>
<dbReference type="GO" id="GO:0051646">
    <property type="term" value="P:mitochondrion localization"/>
    <property type="evidence" value="ECO:0007669"/>
    <property type="project" value="TreeGrafter"/>
</dbReference>
<dbReference type="SUPFAM" id="SSF52540">
    <property type="entry name" value="P-loop containing nucleoside triphosphate hydrolases"/>
    <property type="match status" value="1"/>
</dbReference>
<feature type="compositionally biased region" description="Low complexity" evidence="12">
    <location>
        <begin position="23"/>
        <end position="34"/>
    </location>
</feature>
<reference evidence="14 15" key="1">
    <citation type="journal article" date="2014" name="Proc. Natl. Acad. Sci. U.S.A.">
        <title>Trajectory and genomic determinants of fungal-pathogen speciation and host adaptation.</title>
        <authorList>
            <person name="Hu X."/>
            <person name="Xiao G."/>
            <person name="Zheng P."/>
            <person name="Shang Y."/>
            <person name="Su Y."/>
            <person name="Zhang X."/>
            <person name="Liu X."/>
            <person name="Zhan S."/>
            <person name="St Leger R.J."/>
            <person name="Wang C."/>
        </authorList>
    </citation>
    <scope>NUCLEOTIDE SEQUENCE [LARGE SCALE GENOMIC DNA]</scope>
    <source>
        <strain evidence="14 15">ARSEF 549</strain>
    </source>
</reference>
<dbReference type="GO" id="GO:0008053">
    <property type="term" value="P:mitochondrial fusion"/>
    <property type="evidence" value="ECO:0007669"/>
    <property type="project" value="TreeGrafter"/>
</dbReference>
<evidence type="ECO:0000256" key="8">
    <source>
        <dbReference type="ARBA" id="ARBA00023128"/>
    </source>
</evidence>
<dbReference type="PANTHER" id="PTHR10465:SF0">
    <property type="entry name" value="SARCALUMENIN"/>
    <property type="match status" value="1"/>
</dbReference>